<dbReference type="Proteomes" id="UP000003233">
    <property type="component" value="Unassembled WGS sequence"/>
</dbReference>
<evidence type="ECO:0000313" key="2">
    <source>
        <dbReference type="EMBL" id="EHO84490.1"/>
    </source>
</evidence>
<reference evidence="2 3" key="1">
    <citation type="submission" date="2012-07" db="EMBL/GenBank/DDBJ databases">
        <title>The Genome Sequence of Fusobacterium ulcerans 12_1B.</title>
        <authorList>
            <consortium name="The Broad Institute Genome Sequencing Platform"/>
            <person name="Earl A."/>
            <person name="Ward D."/>
            <person name="Feldgarden M."/>
            <person name="Gevers D."/>
            <person name="Strauss J."/>
            <person name="Ambrose C.E."/>
            <person name="Allen-Vercoe E."/>
            <person name="Walker B."/>
            <person name="Young S.K."/>
            <person name="Zeng Q."/>
            <person name="Gargeya S."/>
            <person name="Fitzgerald M."/>
            <person name="Haas B."/>
            <person name="Abouelleil A."/>
            <person name="Alvarado L."/>
            <person name="Arachchi H.M."/>
            <person name="Berlin A.M."/>
            <person name="Chapman S.B."/>
            <person name="Goldberg J."/>
            <person name="Griggs A."/>
            <person name="Gujja S."/>
            <person name="Hansen M."/>
            <person name="Howarth C."/>
            <person name="Imamovic A."/>
            <person name="Larimer J."/>
            <person name="McCowen C."/>
            <person name="Montmayeur A."/>
            <person name="Murphy C."/>
            <person name="Neiman D."/>
            <person name="Pearson M."/>
            <person name="Priest M."/>
            <person name="Roberts A."/>
            <person name="Saif S."/>
            <person name="Shea T."/>
            <person name="Sisk P."/>
            <person name="Sykes S."/>
            <person name="Wortman J."/>
            <person name="Nusbaum C."/>
            <person name="Birren B."/>
        </authorList>
    </citation>
    <scope>NUCLEOTIDE SEQUENCE [LARGE SCALE GENOMIC DNA]</scope>
    <source>
        <strain evidence="2 3">12_1B</strain>
    </source>
</reference>
<gene>
    <name evidence="2" type="ORF">HMPREF0402_00309</name>
</gene>
<feature type="transmembrane region" description="Helical" evidence="1">
    <location>
        <begin position="6"/>
        <end position="25"/>
    </location>
</feature>
<sequence length="39" mass="4539">MKLEIAITIILLSNLFSYVVIYFLLKRILKIILDDTLGK</sequence>
<evidence type="ECO:0000313" key="3">
    <source>
        <dbReference type="Proteomes" id="UP000003233"/>
    </source>
</evidence>
<keyword evidence="1" id="KW-0472">Membrane</keyword>
<dbReference type="EMBL" id="AGWJ02000004">
    <property type="protein sequence ID" value="EHO84490.1"/>
    <property type="molecule type" value="Genomic_DNA"/>
</dbReference>
<keyword evidence="3" id="KW-1185">Reference proteome</keyword>
<organism evidence="2 3">
    <name type="scientific">Fusobacterium ulcerans 12-1B</name>
    <dbReference type="NCBI Taxonomy" id="457404"/>
    <lineage>
        <taxon>Bacteria</taxon>
        <taxon>Fusobacteriati</taxon>
        <taxon>Fusobacteriota</taxon>
        <taxon>Fusobacteriia</taxon>
        <taxon>Fusobacteriales</taxon>
        <taxon>Fusobacteriaceae</taxon>
        <taxon>Fusobacterium</taxon>
    </lineage>
</organism>
<comment type="caution">
    <text evidence="2">The sequence shown here is derived from an EMBL/GenBank/DDBJ whole genome shotgun (WGS) entry which is preliminary data.</text>
</comment>
<accession>H1PPG6</accession>
<protein>
    <submittedName>
        <fullName evidence="2">Uncharacterized protein</fullName>
    </submittedName>
</protein>
<dbReference type="HOGENOM" id="CLU_3310250_0_0_0"/>
<dbReference type="AlphaFoldDB" id="H1PPG6"/>
<keyword evidence="1" id="KW-1133">Transmembrane helix</keyword>
<proteinExistence type="predicted"/>
<dbReference type="BioCyc" id="FSP457404-HMP:GTSQ-310-MONOMER"/>
<name>H1PPG6_9FUSO</name>
<evidence type="ECO:0000256" key="1">
    <source>
        <dbReference type="SAM" id="Phobius"/>
    </source>
</evidence>
<keyword evidence="1" id="KW-0812">Transmembrane</keyword>